<protein>
    <recommendedName>
        <fullName evidence="4">YHYH domain-containing protein</fullName>
    </recommendedName>
</protein>
<evidence type="ECO:0008006" key="4">
    <source>
        <dbReference type="Google" id="ProtNLM"/>
    </source>
</evidence>
<gene>
    <name evidence="3" type="ORF">HAND1043_LOCUS19322</name>
</gene>
<feature type="compositionally biased region" description="Gly residues" evidence="1">
    <location>
        <begin position="168"/>
        <end position="188"/>
    </location>
</feature>
<proteinExistence type="predicted"/>
<dbReference type="AlphaFoldDB" id="A0A7S0Y5P2"/>
<organism evidence="3">
    <name type="scientific">Hemiselmis andersenii</name>
    <name type="common">Cryptophyte alga</name>
    <dbReference type="NCBI Taxonomy" id="464988"/>
    <lineage>
        <taxon>Eukaryota</taxon>
        <taxon>Cryptophyceae</taxon>
        <taxon>Cryptomonadales</taxon>
        <taxon>Hemiselmidaceae</taxon>
        <taxon>Hemiselmis</taxon>
    </lineage>
</organism>
<evidence type="ECO:0000256" key="2">
    <source>
        <dbReference type="SAM" id="Phobius"/>
    </source>
</evidence>
<sequence>MFMDDCGGHANPYHIHNKLACEYTTTDSASHSPIVAVMLDGRGLYGKWEGGGAAPGDLDACNGHMGPVPASTEHGTTAGTVYHYHVTDSPPYTIGCYGPVSTIDECKGLYSECTATANAITVPQTDGNTYNYQQWCTCYQHEGTCNSNQFPSLCGGQGTVTVASQSGVSGGGDTGSGPGGSGGPGGAPSAGATLTTSPILTLLVAALAALFARW</sequence>
<dbReference type="EMBL" id="HBFK01031800">
    <property type="protein sequence ID" value="CAD8752816.1"/>
    <property type="molecule type" value="Transcribed_RNA"/>
</dbReference>
<feature type="transmembrane region" description="Helical" evidence="2">
    <location>
        <begin position="190"/>
        <end position="212"/>
    </location>
</feature>
<name>A0A7S0Y5P2_HEMAN</name>
<evidence type="ECO:0000313" key="3">
    <source>
        <dbReference type="EMBL" id="CAD8752816.1"/>
    </source>
</evidence>
<feature type="region of interest" description="Disordered" evidence="1">
    <location>
        <begin position="165"/>
        <end position="190"/>
    </location>
</feature>
<evidence type="ECO:0000256" key="1">
    <source>
        <dbReference type="SAM" id="MobiDB-lite"/>
    </source>
</evidence>
<accession>A0A7S0Y5P2</accession>
<reference evidence="3" key="1">
    <citation type="submission" date="2021-01" db="EMBL/GenBank/DDBJ databases">
        <authorList>
            <person name="Corre E."/>
            <person name="Pelletier E."/>
            <person name="Niang G."/>
            <person name="Scheremetjew M."/>
            <person name="Finn R."/>
            <person name="Kale V."/>
            <person name="Holt S."/>
            <person name="Cochrane G."/>
            <person name="Meng A."/>
            <person name="Brown T."/>
            <person name="Cohen L."/>
        </authorList>
    </citation>
    <scope>NUCLEOTIDE SEQUENCE</scope>
    <source>
        <strain evidence="3">CCMP441</strain>
    </source>
</reference>
<keyword evidence="2" id="KW-0472">Membrane</keyword>
<keyword evidence="2" id="KW-0812">Transmembrane</keyword>
<keyword evidence="2" id="KW-1133">Transmembrane helix</keyword>